<organism evidence="6 7">
    <name type="scientific">Devosia yakushimensis</name>
    <dbReference type="NCBI Taxonomy" id="470028"/>
    <lineage>
        <taxon>Bacteria</taxon>
        <taxon>Pseudomonadati</taxon>
        <taxon>Pseudomonadota</taxon>
        <taxon>Alphaproteobacteria</taxon>
        <taxon>Hyphomicrobiales</taxon>
        <taxon>Devosiaceae</taxon>
        <taxon>Devosia</taxon>
    </lineage>
</organism>
<evidence type="ECO:0000256" key="1">
    <source>
        <dbReference type="ARBA" id="ARBA00001946"/>
    </source>
</evidence>
<feature type="domain" description="GS catalytic" evidence="5">
    <location>
        <begin position="118"/>
        <end position="453"/>
    </location>
</feature>
<dbReference type="PANTHER" id="PTHR43785">
    <property type="entry name" value="GAMMA-GLUTAMYLPUTRESCINE SYNTHETASE"/>
    <property type="match status" value="1"/>
</dbReference>
<dbReference type="Proteomes" id="UP001161406">
    <property type="component" value="Unassembled WGS sequence"/>
</dbReference>
<dbReference type="PROSITE" id="PS51987">
    <property type="entry name" value="GS_CATALYTIC"/>
    <property type="match status" value="1"/>
</dbReference>
<dbReference type="RefSeq" id="WP_284392157.1">
    <property type="nucleotide sequence ID" value="NZ_BSNG01000001.1"/>
</dbReference>
<dbReference type="PANTHER" id="PTHR43785:SF12">
    <property type="entry name" value="TYPE-1 GLUTAMINE SYNTHETASE 2"/>
    <property type="match status" value="1"/>
</dbReference>
<dbReference type="Gene3D" id="3.30.590.10">
    <property type="entry name" value="Glutamine synthetase/guanido kinase, catalytic domain"/>
    <property type="match status" value="1"/>
</dbReference>
<protein>
    <submittedName>
        <fullName evidence="6">Glutamine synthetase</fullName>
    </submittedName>
</protein>
<sequence length="453" mass="50840">MAYSLEALRKDVAEGRIDTVLVAFPDMQGRMIGKRFQAEYFLDTAHDETHGCDYLLADDIDMEPVPGYQAANWAKGYGDFVMKPDLSTLMKASWLDGTAIVLCDLSDHHHHEPIAHSPRAILKGQVERLASMGYSANAATELEFYLFDEDYRTISQKGYRTAQTAGDYIQDYHIFQTTKEEGVMRALRKHLQASGIPVESSKGEWGPGQEEINVRYSDALTMADRHVVLKNATKEIAHAQGKAVTFMAKWDFGLAGSSSHIHMSLAGKDGEPVFADAKGERGMSDVMRQFMAGQLAYARDITYFLAPYINSYKRYQAGTFAPTKAIWSPDNRTAGFRLCGEHSKAIRVECRMGGADLNPYLAIAALIAAGIKGIEDKLELEPAFVGDAYVTKKLREIPKTLREATDTLRKSKMLKDAFGEQVIGHYVHTAEWEQFEYDRRVTDWELQRGFERS</sequence>
<evidence type="ECO:0000256" key="4">
    <source>
        <dbReference type="RuleBase" id="RU000384"/>
    </source>
</evidence>
<dbReference type="EMBL" id="BSNG01000001">
    <property type="protein sequence ID" value="GLQ11029.1"/>
    <property type="molecule type" value="Genomic_DNA"/>
</dbReference>
<dbReference type="Pfam" id="PF00120">
    <property type="entry name" value="Gln-synt_C"/>
    <property type="match status" value="1"/>
</dbReference>
<gene>
    <name evidence="6" type="primary">glnA_2</name>
    <name evidence="6" type="ORF">GCM10007913_29610</name>
</gene>
<dbReference type="SUPFAM" id="SSF55931">
    <property type="entry name" value="Glutamine synthetase/guanido kinase"/>
    <property type="match status" value="1"/>
</dbReference>
<dbReference type="InterPro" id="IPR014746">
    <property type="entry name" value="Gln_synth/guanido_kin_cat_dom"/>
</dbReference>
<dbReference type="InterPro" id="IPR036651">
    <property type="entry name" value="Gln_synt_N_sf"/>
</dbReference>
<evidence type="ECO:0000256" key="3">
    <source>
        <dbReference type="PROSITE-ProRule" id="PRU01331"/>
    </source>
</evidence>
<evidence type="ECO:0000313" key="7">
    <source>
        <dbReference type="Proteomes" id="UP001161406"/>
    </source>
</evidence>
<accession>A0ABQ5UG35</accession>
<evidence type="ECO:0000259" key="5">
    <source>
        <dbReference type="PROSITE" id="PS51987"/>
    </source>
</evidence>
<comment type="cofactor">
    <cofactor evidence="1">
        <name>Mg(2+)</name>
        <dbReference type="ChEBI" id="CHEBI:18420"/>
    </cofactor>
</comment>
<reference evidence="6" key="1">
    <citation type="journal article" date="2014" name="Int. J. Syst. Evol. Microbiol.">
        <title>Complete genome of a new Firmicutes species belonging to the dominant human colonic microbiota ('Ruminococcus bicirculans') reveals two chromosomes and a selective capacity to utilize plant glucans.</title>
        <authorList>
            <consortium name="NISC Comparative Sequencing Program"/>
            <person name="Wegmann U."/>
            <person name="Louis P."/>
            <person name="Goesmann A."/>
            <person name="Henrissat B."/>
            <person name="Duncan S.H."/>
            <person name="Flint H.J."/>
        </authorList>
    </citation>
    <scope>NUCLEOTIDE SEQUENCE</scope>
    <source>
        <strain evidence="6">NBRC 103855</strain>
    </source>
</reference>
<dbReference type="InterPro" id="IPR008146">
    <property type="entry name" value="Gln_synth_cat_dom"/>
</dbReference>
<dbReference type="SUPFAM" id="SSF54368">
    <property type="entry name" value="Glutamine synthetase, N-terminal domain"/>
    <property type="match status" value="1"/>
</dbReference>
<name>A0ABQ5UG35_9HYPH</name>
<evidence type="ECO:0000256" key="2">
    <source>
        <dbReference type="ARBA" id="ARBA00022598"/>
    </source>
</evidence>
<evidence type="ECO:0000313" key="6">
    <source>
        <dbReference type="EMBL" id="GLQ11029.1"/>
    </source>
</evidence>
<dbReference type="Gene3D" id="3.10.20.70">
    <property type="entry name" value="Glutamine synthetase, N-terminal domain"/>
    <property type="match status" value="1"/>
</dbReference>
<keyword evidence="2" id="KW-0436">Ligase</keyword>
<proteinExistence type="inferred from homology"/>
<comment type="similarity">
    <text evidence="3 4">Belongs to the glutamine synthetase family.</text>
</comment>
<reference evidence="6" key="2">
    <citation type="submission" date="2023-01" db="EMBL/GenBank/DDBJ databases">
        <title>Draft genome sequence of Devosia yakushimensis strain NBRC 103855.</title>
        <authorList>
            <person name="Sun Q."/>
            <person name="Mori K."/>
        </authorList>
    </citation>
    <scope>NUCLEOTIDE SEQUENCE</scope>
    <source>
        <strain evidence="6">NBRC 103855</strain>
    </source>
</reference>
<comment type="caution">
    <text evidence="6">The sequence shown here is derived from an EMBL/GenBank/DDBJ whole genome shotgun (WGS) entry which is preliminary data.</text>
</comment>
<dbReference type="SMART" id="SM01230">
    <property type="entry name" value="Gln-synt_C"/>
    <property type="match status" value="1"/>
</dbReference>
<keyword evidence="7" id="KW-1185">Reference proteome</keyword>